<evidence type="ECO:0000313" key="5">
    <source>
        <dbReference type="EMBL" id="MUN55758.1"/>
    </source>
</evidence>
<dbReference type="CDD" id="cd07092">
    <property type="entry name" value="ALDH_ABALDH-YdcW"/>
    <property type="match status" value="1"/>
</dbReference>
<dbReference type="RefSeq" id="WP_129315624.1">
    <property type="nucleotide sequence ID" value="NZ_NOIQ01000009.1"/>
</dbReference>
<dbReference type="OrthoDB" id="6882680at2"/>
<evidence type="ECO:0000256" key="1">
    <source>
        <dbReference type="ARBA" id="ARBA00023002"/>
    </source>
</evidence>
<dbReference type="GO" id="GO:0016620">
    <property type="term" value="F:oxidoreductase activity, acting on the aldehyde or oxo group of donors, NAD or NADP as acceptor"/>
    <property type="evidence" value="ECO:0007669"/>
    <property type="project" value="InterPro"/>
</dbReference>
<name>A0A7K1LKN7_9MICC</name>
<keyword evidence="1 3" id="KW-0560">Oxidoreductase</keyword>
<keyword evidence="6" id="KW-1185">Reference proteome</keyword>
<dbReference type="FunFam" id="3.40.605.10:FF:000001">
    <property type="entry name" value="Aldehyde dehydrogenase 1"/>
    <property type="match status" value="1"/>
</dbReference>
<dbReference type="Gene3D" id="3.40.309.10">
    <property type="entry name" value="Aldehyde Dehydrogenase, Chain A, domain 2"/>
    <property type="match status" value="1"/>
</dbReference>
<dbReference type="PROSITE" id="PS00070">
    <property type="entry name" value="ALDEHYDE_DEHYDR_CYS"/>
    <property type="match status" value="1"/>
</dbReference>
<dbReference type="Gene3D" id="3.40.605.10">
    <property type="entry name" value="Aldehyde Dehydrogenase, Chain A, domain 1"/>
    <property type="match status" value="1"/>
</dbReference>
<gene>
    <name evidence="5" type="ORF">GMA10_11140</name>
</gene>
<dbReference type="InterPro" id="IPR015590">
    <property type="entry name" value="Aldehyde_DH_dom"/>
</dbReference>
<dbReference type="InterPro" id="IPR016162">
    <property type="entry name" value="Ald_DH_N"/>
</dbReference>
<feature type="active site" evidence="2">
    <location>
        <position position="248"/>
    </location>
</feature>
<evidence type="ECO:0000313" key="6">
    <source>
        <dbReference type="Proteomes" id="UP000462152"/>
    </source>
</evidence>
<proteinExistence type="inferred from homology"/>
<sequence length="476" mass="51118">MVTRLKNFINGEFVESASNEALDIVSPVTGEKVAESPISTPEEIDAAFAAAAEAFKSFKRTTPSQRQKMLLDLADAMEANAERLADAQYRNTGQPREAITSEEIIGGADQFRFFAGAARTLEGKGASEYVEDHTSYIRREPIGVVAQVTPWNYPLDMAVWKLGPALAAGNTVVLKPSDTTPESTLVLAELIAEIFPAGVVNIVLGDGAVGAQLVSHKTPQLVAITGSVRAGRSVAEAAGKELKLTHLELGGKAPAIVFADADLKRTAQMLTEFGYFNAGQDCTAVTRVLVEESAAEEFTRLLVEAAKATKTGSENDADNYYGPLNNVNHFETVMGKLQSLPSHATVECGGKQLGDKGFFIEPTVISGVHQDDPIVQEETFAPVLTVQTFSSEEEALDLANDVDYALASSVWTSNHGTAMRVSRDLDFGCVWVNTHVVLAAEMPHGGFKDSGHGKDLSLYAVEEYTRVKHVMHDISA</sequence>
<dbReference type="Pfam" id="PF00171">
    <property type="entry name" value="Aldedh"/>
    <property type="match status" value="1"/>
</dbReference>
<dbReference type="PROSITE" id="PS00687">
    <property type="entry name" value="ALDEHYDE_DEHYDR_GLU"/>
    <property type="match status" value="1"/>
</dbReference>
<dbReference type="NCBIfam" id="NF010000">
    <property type="entry name" value="PRK13473.1"/>
    <property type="match status" value="1"/>
</dbReference>
<evidence type="ECO:0000256" key="3">
    <source>
        <dbReference type="RuleBase" id="RU003345"/>
    </source>
</evidence>
<dbReference type="InterPro" id="IPR016160">
    <property type="entry name" value="Ald_DH_CS_CYS"/>
</dbReference>
<dbReference type="InterPro" id="IPR016161">
    <property type="entry name" value="Ald_DH/histidinol_DH"/>
</dbReference>
<protein>
    <submittedName>
        <fullName evidence="5">Aldehyde dehydrogenase family protein</fullName>
    </submittedName>
</protein>
<dbReference type="EMBL" id="WOGT01000008">
    <property type="protein sequence ID" value="MUN55758.1"/>
    <property type="molecule type" value="Genomic_DNA"/>
</dbReference>
<dbReference type="AlphaFoldDB" id="A0A7K1LKN7"/>
<dbReference type="PANTHER" id="PTHR11699">
    <property type="entry name" value="ALDEHYDE DEHYDROGENASE-RELATED"/>
    <property type="match status" value="1"/>
</dbReference>
<evidence type="ECO:0000259" key="4">
    <source>
        <dbReference type="Pfam" id="PF00171"/>
    </source>
</evidence>
<feature type="domain" description="Aldehyde dehydrogenase" evidence="4">
    <location>
        <begin position="13"/>
        <end position="470"/>
    </location>
</feature>
<organism evidence="5 6">
    <name type="scientific">Rothia koreensis</name>
    <dbReference type="NCBI Taxonomy" id="592378"/>
    <lineage>
        <taxon>Bacteria</taxon>
        <taxon>Bacillati</taxon>
        <taxon>Actinomycetota</taxon>
        <taxon>Actinomycetes</taxon>
        <taxon>Micrococcales</taxon>
        <taxon>Micrococcaceae</taxon>
        <taxon>Rothia</taxon>
    </lineage>
</organism>
<dbReference type="InterPro" id="IPR016163">
    <property type="entry name" value="Ald_DH_C"/>
</dbReference>
<comment type="similarity">
    <text evidence="3">Belongs to the aldehyde dehydrogenase family.</text>
</comment>
<dbReference type="InterPro" id="IPR015657">
    <property type="entry name" value="Aminobutyraldehyde_DH"/>
</dbReference>
<reference evidence="5 6" key="1">
    <citation type="submission" date="2019-12" db="EMBL/GenBank/DDBJ databases">
        <authorList>
            <person name="Li J."/>
            <person name="Shi Y."/>
            <person name="Xu G."/>
            <person name="Xiao D."/>
            <person name="Ran X."/>
        </authorList>
    </citation>
    <scope>NUCLEOTIDE SEQUENCE [LARGE SCALE GENOMIC DNA]</scope>
    <source>
        <strain evidence="5 6">JCM 15915</strain>
    </source>
</reference>
<comment type="caution">
    <text evidence="5">The sequence shown here is derived from an EMBL/GenBank/DDBJ whole genome shotgun (WGS) entry which is preliminary data.</text>
</comment>
<accession>A0A7K1LKN7</accession>
<dbReference type="InterPro" id="IPR029510">
    <property type="entry name" value="Ald_DH_CS_GLU"/>
</dbReference>
<dbReference type="Proteomes" id="UP000462152">
    <property type="component" value="Unassembled WGS sequence"/>
</dbReference>
<evidence type="ECO:0000256" key="2">
    <source>
        <dbReference type="PROSITE-ProRule" id="PRU10007"/>
    </source>
</evidence>
<dbReference type="SUPFAM" id="SSF53720">
    <property type="entry name" value="ALDH-like"/>
    <property type="match status" value="1"/>
</dbReference>